<name>A0A6I6AI86_9PLAN</name>
<keyword evidence="3" id="KW-1185">Reference proteome</keyword>
<dbReference type="Pfam" id="PF09656">
    <property type="entry name" value="PGPGW"/>
    <property type="match status" value="1"/>
</dbReference>
<dbReference type="KEGG" id="gim:F1728_25520"/>
<keyword evidence="1" id="KW-0812">Transmembrane</keyword>
<evidence type="ECO:0000256" key="1">
    <source>
        <dbReference type="SAM" id="Phobius"/>
    </source>
</evidence>
<dbReference type="RefSeq" id="WP_155366423.1">
    <property type="nucleotide sequence ID" value="NZ_CP043930.1"/>
</dbReference>
<dbReference type="AlphaFoldDB" id="A0A6I6AI86"/>
<keyword evidence="1" id="KW-1133">Transmembrane helix</keyword>
<feature type="transmembrane region" description="Helical" evidence="1">
    <location>
        <begin position="65"/>
        <end position="95"/>
    </location>
</feature>
<organism evidence="2 3">
    <name type="scientific">Gimesia benthica</name>
    <dbReference type="NCBI Taxonomy" id="2608982"/>
    <lineage>
        <taxon>Bacteria</taxon>
        <taxon>Pseudomonadati</taxon>
        <taxon>Planctomycetota</taxon>
        <taxon>Planctomycetia</taxon>
        <taxon>Planctomycetales</taxon>
        <taxon>Planctomycetaceae</taxon>
        <taxon>Gimesia</taxon>
    </lineage>
</organism>
<dbReference type="EMBL" id="CP043930">
    <property type="protein sequence ID" value="QGQ25826.1"/>
    <property type="molecule type" value="Genomic_DNA"/>
</dbReference>
<protein>
    <recommendedName>
        <fullName evidence="4">Transmembrane protein (PGPGW)</fullName>
    </recommendedName>
</protein>
<accession>A0A6I6AI86</accession>
<proteinExistence type="predicted"/>
<dbReference type="Proteomes" id="UP000427281">
    <property type="component" value="Chromosome"/>
</dbReference>
<gene>
    <name evidence="2" type="ORF">F1728_25520</name>
</gene>
<reference evidence="2 3" key="1">
    <citation type="submission" date="2019-09" db="EMBL/GenBank/DDBJ databases">
        <title>Gimesia benthica sp. nov., a novel bacterium isolated from deep-sea water of the Northwest Indian Ocean.</title>
        <authorList>
            <person name="Dai X."/>
        </authorList>
    </citation>
    <scope>NUCLEOTIDE SEQUENCE [LARGE SCALE GENOMIC DNA]</scope>
    <source>
        <strain evidence="2 3">E7</strain>
    </source>
</reference>
<feature type="transmembrane region" description="Helical" evidence="1">
    <location>
        <begin position="7"/>
        <end position="30"/>
    </location>
</feature>
<evidence type="ECO:0008006" key="4">
    <source>
        <dbReference type="Google" id="ProtNLM"/>
    </source>
</evidence>
<evidence type="ECO:0000313" key="2">
    <source>
        <dbReference type="EMBL" id="QGQ25826.1"/>
    </source>
</evidence>
<keyword evidence="1" id="KW-0472">Membrane</keyword>
<evidence type="ECO:0000313" key="3">
    <source>
        <dbReference type="Proteomes" id="UP000427281"/>
    </source>
</evidence>
<sequence>MHASPELLRWLAVASLLTFIGTAIIIPILVVQIPVDYFKRTGRKTLPWASQHPVIRGILLIGKNVLGFIFVVVGILLLALPGQGLLTVIIGIMLLDFPGKFKLERWVISQKPAIRSINWLRRRSNCPPLEIPEESETSAT</sequence>
<dbReference type="InterPro" id="IPR019099">
    <property type="entry name" value="Uncharacterised_PGPGW_TM"/>
</dbReference>